<protein>
    <submittedName>
        <fullName evidence="7">DNA-binding transcriptional LysR family regulator</fullName>
    </submittedName>
</protein>
<dbReference type="AlphaFoldDB" id="A0A2P8DP81"/>
<feature type="domain" description="HTH lysR-type" evidence="6">
    <location>
        <begin position="74"/>
        <end position="131"/>
    </location>
</feature>
<dbReference type="GO" id="GO:0003700">
    <property type="term" value="F:DNA-binding transcription factor activity"/>
    <property type="evidence" value="ECO:0007669"/>
    <property type="project" value="InterPro"/>
</dbReference>
<feature type="compositionally biased region" description="Low complexity" evidence="5">
    <location>
        <begin position="27"/>
        <end position="59"/>
    </location>
</feature>
<dbReference type="GO" id="GO:0003677">
    <property type="term" value="F:DNA binding"/>
    <property type="evidence" value="ECO:0007669"/>
    <property type="project" value="UniProtKB-KW"/>
</dbReference>
<dbReference type="InterPro" id="IPR000847">
    <property type="entry name" value="LysR_HTH_N"/>
</dbReference>
<organism evidence="7 8">
    <name type="scientific">Murinocardiopsis flavida</name>
    <dbReference type="NCBI Taxonomy" id="645275"/>
    <lineage>
        <taxon>Bacteria</taxon>
        <taxon>Bacillati</taxon>
        <taxon>Actinomycetota</taxon>
        <taxon>Actinomycetes</taxon>
        <taxon>Streptosporangiales</taxon>
        <taxon>Nocardiopsidaceae</taxon>
        <taxon>Murinocardiopsis</taxon>
    </lineage>
</organism>
<keyword evidence="2" id="KW-0805">Transcription regulation</keyword>
<comment type="similarity">
    <text evidence="1">Belongs to the LysR transcriptional regulatory family.</text>
</comment>
<dbReference type="SUPFAM" id="SSF46785">
    <property type="entry name" value="Winged helix' DNA-binding domain"/>
    <property type="match status" value="1"/>
</dbReference>
<dbReference type="Proteomes" id="UP000240542">
    <property type="component" value="Unassembled WGS sequence"/>
</dbReference>
<feature type="region of interest" description="Disordered" evidence="5">
    <location>
        <begin position="1"/>
        <end position="62"/>
    </location>
</feature>
<dbReference type="InterPro" id="IPR036388">
    <property type="entry name" value="WH-like_DNA-bd_sf"/>
</dbReference>
<dbReference type="Pfam" id="PF03466">
    <property type="entry name" value="LysR_substrate"/>
    <property type="match status" value="1"/>
</dbReference>
<name>A0A2P8DP81_9ACTN</name>
<dbReference type="PANTHER" id="PTHR30346">
    <property type="entry name" value="TRANSCRIPTIONAL DUAL REGULATOR HCAR-RELATED"/>
    <property type="match status" value="1"/>
</dbReference>
<feature type="compositionally biased region" description="Low complexity" evidence="5">
    <location>
        <begin position="1"/>
        <end position="17"/>
    </location>
</feature>
<dbReference type="Gene3D" id="1.10.10.10">
    <property type="entry name" value="Winged helix-like DNA-binding domain superfamily/Winged helix DNA-binding domain"/>
    <property type="match status" value="1"/>
</dbReference>
<accession>A0A2P8DP81</accession>
<reference evidence="7 8" key="1">
    <citation type="submission" date="2018-03" db="EMBL/GenBank/DDBJ databases">
        <title>Genomic Encyclopedia of Archaeal and Bacterial Type Strains, Phase II (KMG-II): from individual species to whole genera.</title>
        <authorList>
            <person name="Goeker M."/>
        </authorList>
    </citation>
    <scope>NUCLEOTIDE SEQUENCE [LARGE SCALE GENOMIC DNA]</scope>
    <source>
        <strain evidence="7 8">DSM 45312</strain>
    </source>
</reference>
<evidence type="ECO:0000256" key="1">
    <source>
        <dbReference type="ARBA" id="ARBA00009437"/>
    </source>
</evidence>
<gene>
    <name evidence="7" type="ORF">CLV63_104256</name>
</gene>
<dbReference type="EMBL" id="PYGA01000004">
    <property type="protein sequence ID" value="PSK99032.1"/>
    <property type="molecule type" value="Genomic_DNA"/>
</dbReference>
<dbReference type="InterPro" id="IPR005119">
    <property type="entry name" value="LysR_subst-bd"/>
</dbReference>
<dbReference type="Pfam" id="PF00126">
    <property type="entry name" value="HTH_1"/>
    <property type="match status" value="1"/>
</dbReference>
<dbReference type="PANTHER" id="PTHR30346:SF29">
    <property type="entry name" value="LYSR SUBSTRATE-BINDING"/>
    <property type="match status" value="1"/>
</dbReference>
<dbReference type="FunFam" id="1.10.10.10:FF:000001">
    <property type="entry name" value="LysR family transcriptional regulator"/>
    <property type="match status" value="1"/>
</dbReference>
<dbReference type="SUPFAM" id="SSF53850">
    <property type="entry name" value="Periplasmic binding protein-like II"/>
    <property type="match status" value="1"/>
</dbReference>
<evidence type="ECO:0000256" key="3">
    <source>
        <dbReference type="ARBA" id="ARBA00023125"/>
    </source>
</evidence>
<keyword evidence="3 7" id="KW-0238">DNA-binding</keyword>
<sequence>MRRTRSAPGRPAAAGRTRFARAHDRGASAPSSPAAAGRAPSAWTHDSGAGAPGPSAEAGRVPSAWTHDRGAAVLDANRLRVLVEVAHAGSISGAAERMSFTPPALSQQLTKLEREVGCVLVERGRTGVRLTGAGRVLLAYGERVLGELRDAEAAVRAAAGEAPRRLALGAFASAGKVLVPGAIVAFGRTHPHVRLALSDVEPPDGYGLVTSGDLDLLVTHRYPGVTLPAATGLHREQILVDPLLLVLPEDHPAARSARPGLGDVAGEEWICGAPGISNRVALEAAARAEGVSVEVAYETRDYEVMLALIRAGVGVGLVPSSILGAAPPGGWTARPLPESALAREIYVVHRRRPPDPVPAVVATLRDSARRALTAPGT</sequence>
<evidence type="ECO:0000259" key="6">
    <source>
        <dbReference type="PROSITE" id="PS50931"/>
    </source>
</evidence>
<dbReference type="Gene3D" id="3.40.190.10">
    <property type="entry name" value="Periplasmic binding protein-like II"/>
    <property type="match status" value="2"/>
</dbReference>
<proteinExistence type="inferred from homology"/>
<keyword evidence="8" id="KW-1185">Reference proteome</keyword>
<evidence type="ECO:0000313" key="8">
    <source>
        <dbReference type="Proteomes" id="UP000240542"/>
    </source>
</evidence>
<dbReference type="GO" id="GO:0032993">
    <property type="term" value="C:protein-DNA complex"/>
    <property type="evidence" value="ECO:0007669"/>
    <property type="project" value="TreeGrafter"/>
</dbReference>
<evidence type="ECO:0000256" key="5">
    <source>
        <dbReference type="SAM" id="MobiDB-lite"/>
    </source>
</evidence>
<evidence type="ECO:0000256" key="2">
    <source>
        <dbReference type="ARBA" id="ARBA00023015"/>
    </source>
</evidence>
<evidence type="ECO:0000256" key="4">
    <source>
        <dbReference type="ARBA" id="ARBA00023163"/>
    </source>
</evidence>
<keyword evidence="4" id="KW-0804">Transcription</keyword>
<evidence type="ECO:0000313" key="7">
    <source>
        <dbReference type="EMBL" id="PSK99032.1"/>
    </source>
</evidence>
<comment type="caution">
    <text evidence="7">The sequence shown here is derived from an EMBL/GenBank/DDBJ whole genome shotgun (WGS) entry which is preliminary data.</text>
</comment>
<dbReference type="InterPro" id="IPR036390">
    <property type="entry name" value="WH_DNA-bd_sf"/>
</dbReference>
<dbReference type="PROSITE" id="PS50931">
    <property type="entry name" value="HTH_LYSR"/>
    <property type="match status" value="1"/>
</dbReference>